<comment type="caution">
    <text evidence="1">The sequence shown here is derived from an EMBL/GenBank/DDBJ whole genome shotgun (WGS) entry which is preliminary data.</text>
</comment>
<evidence type="ECO:0000313" key="1">
    <source>
        <dbReference type="EMBL" id="EDN82971.1"/>
    </source>
</evidence>
<dbReference type="HOGENOM" id="CLU_3132784_0_0_11"/>
<sequence>MLLAHAILLWKYSTQTILTGSVGMSFRDTLIRIGDLSACHVIIIVCMSL</sequence>
<dbReference type="AlphaFoldDB" id="A7A5Y4"/>
<organism evidence="1 2">
    <name type="scientific">Bifidobacterium adolescentis L2-32</name>
    <dbReference type="NCBI Taxonomy" id="411481"/>
    <lineage>
        <taxon>Bacteria</taxon>
        <taxon>Bacillati</taxon>
        <taxon>Actinomycetota</taxon>
        <taxon>Actinomycetes</taxon>
        <taxon>Bifidobacteriales</taxon>
        <taxon>Bifidobacteriaceae</taxon>
        <taxon>Bifidobacterium</taxon>
    </lineage>
</organism>
<proteinExistence type="predicted"/>
<reference evidence="1 2" key="2">
    <citation type="submission" date="2007-05" db="EMBL/GenBank/DDBJ databases">
        <title>Draft genome sequence of Bifidobacterium adolescentis (L2-32).</title>
        <authorList>
            <person name="Sudarsanam P."/>
            <person name="Ley R."/>
            <person name="Guruge J."/>
            <person name="Turnbaugh P.J."/>
            <person name="Mahowald M."/>
            <person name="Liep D."/>
            <person name="Gordon J."/>
        </authorList>
    </citation>
    <scope>NUCLEOTIDE SEQUENCE [LARGE SCALE GENOMIC DNA]</scope>
    <source>
        <strain evidence="1 2">L2-32</strain>
    </source>
</reference>
<reference evidence="1 2" key="1">
    <citation type="submission" date="2007-04" db="EMBL/GenBank/DDBJ databases">
        <authorList>
            <person name="Fulton L."/>
            <person name="Clifton S."/>
            <person name="Fulton B."/>
            <person name="Xu J."/>
            <person name="Minx P."/>
            <person name="Pepin K.H."/>
            <person name="Johnson M."/>
            <person name="Thiruvilangam P."/>
            <person name="Bhonagiri V."/>
            <person name="Nash W.E."/>
            <person name="Mardis E.R."/>
            <person name="Wilson R.K."/>
        </authorList>
    </citation>
    <scope>NUCLEOTIDE SEQUENCE [LARGE SCALE GENOMIC DNA]</scope>
    <source>
        <strain evidence="1 2">L2-32</strain>
    </source>
</reference>
<accession>A7A5Y4</accession>
<dbReference type="EMBL" id="AAXD02000028">
    <property type="protein sequence ID" value="EDN82971.1"/>
    <property type="molecule type" value="Genomic_DNA"/>
</dbReference>
<gene>
    <name evidence="1" type="ORF">BIFADO_01260</name>
</gene>
<dbReference type="Proteomes" id="UP000003773">
    <property type="component" value="Unassembled WGS sequence"/>
</dbReference>
<name>A7A5Y4_BIFAD</name>
<protein>
    <submittedName>
        <fullName evidence="1">Uncharacterized protein</fullName>
    </submittedName>
</protein>
<evidence type="ECO:0000313" key="2">
    <source>
        <dbReference type="Proteomes" id="UP000003773"/>
    </source>
</evidence>